<dbReference type="GO" id="GO:0005886">
    <property type="term" value="C:plasma membrane"/>
    <property type="evidence" value="ECO:0007669"/>
    <property type="project" value="TreeGrafter"/>
</dbReference>
<keyword evidence="2 3" id="KW-0472">Membrane</keyword>
<dbReference type="InterPro" id="IPR001460">
    <property type="entry name" value="PCN-bd_Tpept"/>
</dbReference>
<sequence>MVNSIHAKRSKYMGIGFCILFILLSVRTYIVVNKYNPDRASVSMVNYQVENISQNNYMMLDSKGKDLMTYTKKYVVVIDSKPFSLNNCDDNMQNLLAFNFIMKTQVDNFSYDEILKKAGKSYFVVNEDTYNKVKNMTNIKGIYAYTYDESDSKNSWSITDLLSKVNTKDKYEDESLEATLQSYIKNNKSPQVKFSLDKSGVYKEEGYEVNKDNKNIQLTLDLDLNSRIKDILNRSEYSNLKNVGVVLMDSESGDIKALVQKDESQPNLLIGAEGVGFEPASTFKLLVEQAALEDKDVSLSDKFVCKGEICQKNGKPYSHGTLSVRDALLVSCNDTFFQVAQKVGYDNLMKLAESEGLYSKNLGLTKEISGTKPKEEAGLSNIGIGQAMTVTPVQMAGAINTIVNGGVYVKPSIVKSILDINDKPVKNYTSTKTRIISKTSADEIKENMREVVKKGTGTNAFIPNIDIGGKTGSATGAQGTTHGWFSGYFNIGKKYYTMVIFVPDINGKNEEGENLVGGNTGAPIFKDIVLDMMKNK</sequence>
<evidence type="ECO:0000256" key="3">
    <source>
        <dbReference type="SAM" id="Phobius"/>
    </source>
</evidence>
<feature type="domain" description="Penicillin-binding protein transpeptidase" evidence="4">
    <location>
        <begin position="244"/>
        <end position="528"/>
    </location>
</feature>
<dbReference type="EMBL" id="JAESWA010000022">
    <property type="protein sequence ID" value="MBL4931986.1"/>
    <property type="molecule type" value="Genomic_DNA"/>
</dbReference>
<dbReference type="InterPro" id="IPR012338">
    <property type="entry name" value="Beta-lactam/transpept-like"/>
</dbReference>
<keyword evidence="6" id="KW-1185">Reference proteome</keyword>
<dbReference type="Pfam" id="PF00905">
    <property type="entry name" value="Transpeptidase"/>
    <property type="match status" value="1"/>
</dbReference>
<dbReference type="AlphaFoldDB" id="A0A937FID1"/>
<evidence type="ECO:0000313" key="6">
    <source>
        <dbReference type="Proteomes" id="UP000623681"/>
    </source>
</evidence>
<name>A0A937FID1_9CLOT</name>
<organism evidence="5 6">
    <name type="scientific">Clostridium paridis</name>
    <dbReference type="NCBI Taxonomy" id="2803863"/>
    <lineage>
        <taxon>Bacteria</taxon>
        <taxon>Bacillati</taxon>
        <taxon>Bacillota</taxon>
        <taxon>Clostridia</taxon>
        <taxon>Eubacteriales</taxon>
        <taxon>Clostridiaceae</taxon>
        <taxon>Clostridium</taxon>
    </lineage>
</organism>
<keyword evidence="3" id="KW-0812">Transmembrane</keyword>
<dbReference type="RefSeq" id="WP_202767365.1">
    <property type="nucleotide sequence ID" value="NZ_JAESWA010000022.1"/>
</dbReference>
<gene>
    <name evidence="5" type="ORF">JK634_09240</name>
</gene>
<dbReference type="PANTHER" id="PTHR30627:SF1">
    <property type="entry name" value="PEPTIDOGLYCAN D,D-TRANSPEPTIDASE FTSI"/>
    <property type="match status" value="1"/>
</dbReference>
<comment type="caution">
    <text evidence="5">The sequence shown here is derived from an EMBL/GenBank/DDBJ whole genome shotgun (WGS) entry which is preliminary data.</text>
</comment>
<evidence type="ECO:0000256" key="1">
    <source>
        <dbReference type="ARBA" id="ARBA00004370"/>
    </source>
</evidence>
<evidence type="ECO:0000313" key="5">
    <source>
        <dbReference type="EMBL" id="MBL4931986.1"/>
    </source>
</evidence>
<comment type="subcellular location">
    <subcellularLocation>
        <location evidence="1">Membrane</location>
    </subcellularLocation>
</comment>
<dbReference type="SUPFAM" id="SSF56601">
    <property type="entry name" value="beta-lactamase/transpeptidase-like"/>
    <property type="match status" value="1"/>
</dbReference>
<feature type="transmembrane region" description="Helical" evidence="3">
    <location>
        <begin position="12"/>
        <end position="32"/>
    </location>
</feature>
<dbReference type="InterPro" id="IPR050515">
    <property type="entry name" value="Beta-lactam/transpept"/>
</dbReference>
<reference evidence="5" key="1">
    <citation type="submission" date="2021-01" db="EMBL/GenBank/DDBJ databases">
        <title>Genome public.</title>
        <authorList>
            <person name="Liu C."/>
            <person name="Sun Q."/>
        </authorList>
    </citation>
    <scope>NUCLEOTIDE SEQUENCE</scope>
    <source>
        <strain evidence="5">YIM B02565</strain>
    </source>
</reference>
<dbReference type="GO" id="GO:0008658">
    <property type="term" value="F:penicillin binding"/>
    <property type="evidence" value="ECO:0007669"/>
    <property type="project" value="InterPro"/>
</dbReference>
<evidence type="ECO:0000259" key="4">
    <source>
        <dbReference type="Pfam" id="PF00905"/>
    </source>
</evidence>
<accession>A0A937FID1</accession>
<dbReference type="PANTHER" id="PTHR30627">
    <property type="entry name" value="PEPTIDOGLYCAN D,D-TRANSPEPTIDASE"/>
    <property type="match status" value="1"/>
</dbReference>
<dbReference type="GO" id="GO:0071555">
    <property type="term" value="P:cell wall organization"/>
    <property type="evidence" value="ECO:0007669"/>
    <property type="project" value="TreeGrafter"/>
</dbReference>
<dbReference type="Gene3D" id="3.40.710.10">
    <property type="entry name" value="DD-peptidase/beta-lactamase superfamily"/>
    <property type="match status" value="1"/>
</dbReference>
<dbReference type="Proteomes" id="UP000623681">
    <property type="component" value="Unassembled WGS sequence"/>
</dbReference>
<protein>
    <submittedName>
        <fullName evidence="5">Penicillin-binding protein 2</fullName>
    </submittedName>
</protein>
<evidence type="ECO:0000256" key="2">
    <source>
        <dbReference type="ARBA" id="ARBA00023136"/>
    </source>
</evidence>
<proteinExistence type="predicted"/>
<keyword evidence="3" id="KW-1133">Transmembrane helix</keyword>